<dbReference type="AlphaFoldDB" id="T1ER14"/>
<proteinExistence type="predicted"/>
<evidence type="ECO:0000313" key="1">
    <source>
        <dbReference type="EMBL" id="ESO01856.1"/>
    </source>
</evidence>
<accession>T1ER14</accession>
<keyword evidence="3" id="KW-1185">Reference proteome</keyword>
<protein>
    <submittedName>
        <fullName evidence="1 2">Uncharacterized protein</fullName>
    </submittedName>
</protein>
<dbReference type="EMBL" id="AMQM01000739">
    <property type="status" value="NOT_ANNOTATED_CDS"/>
    <property type="molecule type" value="Genomic_DNA"/>
</dbReference>
<reference evidence="2" key="3">
    <citation type="submission" date="2015-06" db="UniProtKB">
        <authorList>
            <consortium name="EnsemblMetazoa"/>
        </authorList>
    </citation>
    <scope>IDENTIFICATION</scope>
</reference>
<dbReference type="InParanoid" id="T1ER14"/>
<dbReference type="CTD" id="20199014"/>
<dbReference type="GeneID" id="20199014"/>
<dbReference type="KEGG" id="hro:HELRODRAFT_161035"/>
<dbReference type="EMBL" id="KB096742">
    <property type="protein sequence ID" value="ESO01856.1"/>
    <property type="molecule type" value="Genomic_DNA"/>
</dbReference>
<organism evidence="2 3">
    <name type="scientific">Helobdella robusta</name>
    <name type="common">Californian leech</name>
    <dbReference type="NCBI Taxonomy" id="6412"/>
    <lineage>
        <taxon>Eukaryota</taxon>
        <taxon>Metazoa</taxon>
        <taxon>Spiralia</taxon>
        <taxon>Lophotrochozoa</taxon>
        <taxon>Annelida</taxon>
        <taxon>Clitellata</taxon>
        <taxon>Hirudinea</taxon>
        <taxon>Rhynchobdellida</taxon>
        <taxon>Glossiphoniidae</taxon>
        <taxon>Helobdella</taxon>
    </lineage>
</organism>
<reference evidence="1 3" key="2">
    <citation type="journal article" date="2013" name="Nature">
        <title>Insights into bilaterian evolution from three spiralian genomes.</title>
        <authorList>
            <person name="Simakov O."/>
            <person name="Marletaz F."/>
            <person name="Cho S.J."/>
            <person name="Edsinger-Gonzales E."/>
            <person name="Havlak P."/>
            <person name="Hellsten U."/>
            <person name="Kuo D.H."/>
            <person name="Larsson T."/>
            <person name="Lv J."/>
            <person name="Arendt D."/>
            <person name="Savage R."/>
            <person name="Osoegawa K."/>
            <person name="de Jong P."/>
            <person name="Grimwood J."/>
            <person name="Chapman J.A."/>
            <person name="Shapiro H."/>
            <person name="Aerts A."/>
            <person name="Otillar R.P."/>
            <person name="Terry A.Y."/>
            <person name="Boore J.L."/>
            <person name="Grigoriev I.V."/>
            <person name="Lindberg D.R."/>
            <person name="Seaver E.C."/>
            <person name="Weisblat D.A."/>
            <person name="Putnam N.H."/>
            <person name="Rokhsar D.S."/>
        </authorList>
    </citation>
    <scope>NUCLEOTIDE SEQUENCE</scope>
</reference>
<gene>
    <name evidence="2" type="primary">20199014</name>
    <name evidence="1" type="ORF">HELRODRAFT_161035</name>
</gene>
<dbReference type="RefSeq" id="XP_009019264.1">
    <property type="nucleotide sequence ID" value="XM_009021016.1"/>
</dbReference>
<dbReference type="HOGENOM" id="CLU_2280406_0_0_1"/>
<evidence type="ECO:0000313" key="2">
    <source>
        <dbReference type="EnsemblMetazoa" id="HelroP161035"/>
    </source>
</evidence>
<dbReference type="Proteomes" id="UP000015101">
    <property type="component" value="Unassembled WGS sequence"/>
</dbReference>
<evidence type="ECO:0000313" key="3">
    <source>
        <dbReference type="Proteomes" id="UP000015101"/>
    </source>
</evidence>
<name>T1ER14_HELRO</name>
<sequence>MCEPPMPSVQVDSIVQKEDNQDVWKKPLSSKLHKKFQVAYSKRLKSKNPIKPGPLLVDLSDAAIRNAVLLAAKKLREFDKFKSVYISPDLTEAERQLDYKFS</sequence>
<dbReference type="EnsemblMetazoa" id="HelroT161035">
    <property type="protein sequence ID" value="HelroP161035"/>
    <property type="gene ID" value="HelroG161035"/>
</dbReference>
<dbReference type="OrthoDB" id="6782816at2759"/>
<reference evidence="3" key="1">
    <citation type="submission" date="2012-12" db="EMBL/GenBank/DDBJ databases">
        <authorList>
            <person name="Hellsten U."/>
            <person name="Grimwood J."/>
            <person name="Chapman J.A."/>
            <person name="Shapiro H."/>
            <person name="Aerts A."/>
            <person name="Otillar R.P."/>
            <person name="Terry A.Y."/>
            <person name="Boore J.L."/>
            <person name="Simakov O."/>
            <person name="Marletaz F."/>
            <person name="Cho S.-J."/>
            <person name="Edsinger-Gonzales E."/>
            <person name="Havlak P."/>
            <person name="Kuo D.-H."/>
            <person name="Larsson T."/>
            <person name="Lv J."/>
            <person name="Arendt D."/>
            <person name="Savage R."/>
            <person name="Osoegawa K."/>
            <person name="de Jong P."/>
            <person name="Lindberg D.R."/>
            <person name="Seaver E.C."/>
            <person name="Weisblat D.A."/>
            <person name="Putnam N.H."/>
            <person name="Grigoriev I.V."/>
            <person name="Rokhsar D.S."/>
        </authorList>
    </citation>
    <scope>NUCLEOTIDE SEQUENCE</scope>
</reference>